<dbReference type="AlphaFoldDB" id="A0A7X0VE26"/>
<evidence type="ECO:0000313" key="2">
    <source>
        <dbReference type="Proteomes" id="UP000547209"/>
    </source>
</evidence>
<dbReference type="EMBL" id="JACJVP010000007">
    <property type="protein sequence ID" value="MBB6670286.1"/>
    <property type="molecule type" value="Genomic_DNA"/>
</dbReference>
<reference evidence="1 2" key="1">
    <citation type="submission" date="2020-08" db="EMBL/GenBank/DDBJ databases">
        <title>Cohnella phylogeny.</title>
        <authorList>
            <person name="Dunlap C."/>
        </authorList>
    </citation>
    <scope>NUCLEOTIDE SEQUENCE [LARGE SCALE GENOMIC DNA]</scope>
    <source>
        <strain evidence="1 2">DSM 28246</strain>
    </source>
</reference>
<dbReference type="RefSeq" id="WP_185141722.1">
    <property type="nucleotide sequence ID" value="NZ_JACJVP010000007.1"/>
</dbReference>
<accession>A0A7X0VE26</accession>
<name>A0A7X0VE26_9BACL</name>
<keyword evidence="2" id="KW-1185">Reference proteome</keyword>
<evidence type="ECO:0000313" key="1">
    <source>
        <dbReference type="EMBL" id="MBB6670286.1"/>
    </source>
</evidence>
<comment type="caution">
    <text evidence="1">The sequence shown here is derived from an EMBL/GenBank/DDBJ whole genome shotgun (WGS) entry which is preliminary data.</text>
</comment>
<sequence length="89" mass="9544">MSVERLVGTIKQVAAGVITAGAPVEVAFGIVTSTTPLVITVDQRLPLKKEHLIFTASTAGGYMIGNQFLLLRMQGGQQYIVLDRVVTDE</sequence>
<gene>
    <name evidence="1" type="ORF">H7C19_06250</name>
</gene>
<dbReference type="Proteomes" id="UP000547209">
    <property type="component" value="Unassembled WGS sequence"/>
</dbReference>
<protein>
    <submittedName>
        <fullName evidence="1">DUF2577 domain-containing protein</fullName>
    </submittedName>
</protein>
<dbReference type="InterPro" id="IPR022555">
    <property type="entry name" value="DUF2577"/>
</dbReference>
<proteinExistence type="predicted"/>
<organism evidence="1 2">
    <name type="scientific">Cohnella nanjingensis</name>
    <dbReference type="NCBI Taxonomy" id="1387779"/>
    <lineage>
        <taxon>Bacteria</taxon>
        <taxon>Bacillati</taxon>
        <taxon>Bacillota</taxon>
        <taxon>Bacilli</taxon>
        <taxon>Bacillales</taxon>
        <taxon>Paenibacillaceae</taxon>
        <taxon>Cohnella</taxon>
    </lineage>
</organism>
<dbReference type="Pfam" id="PF10844">
    <property type="entry name" value="DUF2577"/>
    <property type="match status" value="1"/>
</dbReference>